<dbReference type="Proteomes" id="UP000679691">
    <property type="component" value="Unassembled WGS sequence"/>
</dbReference>
<evidence type="ECO:0000313" key="1">
    <source>
        <dbReference type="EMBL" id="MBP3944534.1"/>
    </source>
</evidence>
<gene>
    <name evidence="1" type="ORF">J5U18_13415</name>
</gene>
<comment type="caution">
    <text evidence="1">The sequence shown here is derived from an EMBL/GenBank/DDBJ whole genome shotgun (WGS) entry which is preliminary data.</text>
</comment>
<reference evidence="1" key="1">
    <citation type="submission" date="2021-03" db="EMBL/GenBank/DDBJ databases">
        <authorList>
            <person name="Lu T."/>
            <person name="Wang Q."/>
            <person name="Han X."/>
        </authorList>
    </citation>
    <scope>NUCLEOTIDE SEQUENCE</scope>
    <source>
        <strain evidence="1">WQ 2009</strain>
    </source>
</reference>
<dbReference type="AlphaFoldDB" id="A0A8T4HCM1"/>
<proteinExistence type="predicted"/>
<keyword evidence="2" id="KW-1185">Reference proteome</keyword>
<evidence type="ECO:0000313" key="2">
    <source>
        <dbReference type="Proteomes" id="UP000679691"/>
    </source>
</evidence>
<dbReference type="NCBIfam" id="NF047593">
    <property type="entry name" value="IS66_ISAeme5_TnpA"/>
    <property type="match status" value="1"/>
</dbReference>
<sequence>MLLMIADWQQSGKSKRAYCVENGINAPKFYYWVSRIKESDNSGVGFLTIDRGIKHSAIEIMYPNGVRIVVENDLALVSQLIRLY</sequence>
<name>A0A8T4HCM1_9SPHI</name>
<dbReference type="EMBL" id="JAGKSB010000023">
    <property type="protein sequence ID" value="MBP3944534.1"/>
    <property type="molecule type" value="Genomic_DNA"/>
</dbReference>
<protein>
    <submittedName>
        <fullName evidence="1">IS66 family insertion sequence element accessory protein TnpB</fullName>
    </submittedName>
</protein>
<accession>A0A8T4HCM1</accession>
<organism evidence="1 2">
    <name type="scientific">Rhinopithecimicrobium faecis</name>
    <dbReference type="NCBI Taxonomy" id="2820698"/>
    <lineage>
        <taxon>Bacteria</taxon>
        <taxon>Pseudomonadati</taxon>
        <taxon>Bacteroidota</taxon>
        <taxon>Sphingobacteriia</taxon>
        <taxon>Sphingobacteriales</taxon>
        <taxon>Sphingobacteriaceae</taxon>
        <taxon>Rhinopithecimicrobium</taxon>
    </lineage>
</organism>